<dbReference type="Proteomes" id="UP000028760">
    <property type="component" value="Unassembled WGS sequence"/>
</dbReference>
<keyword evidence="4 7" id="KW-0472">Membrane</keyword>
<dbReference type="OMA" id="HPHRINW"/>
<dbReference type="InterPro" id="IPR003599">
    <property type="entry name" value="Ig_sub"/>
</dbReference>
<feature type="signal peptide" evidence="8">
    <location>
        <begin position="1"/>
        <end position="24"/>
    </location>
</feature>
<dbReference type="GO" id="GO:0045202">
    <property type="term" value="C:synapse"/>
    <property type="evidence" value="ECO:0007669"/>
    <property type="project" value="TreeGrafter"/>
</dbReference>
<reference evidence="10" key="2">
    <citation type="submission" date="2025-08" db="UniProtKB">
        <authorList>
            <consortium name="Ensembl"/>
        </authorList>
    </citation>
    <scope>IDENTIFICATION</scope>
</reference>
<proteinExistence type="predicted"/>
<dbReference type="CDD" id="cd05881">
    <property type="entry name" value="IgV_1_Necl-2"/>
    <property type="match status" value="1"/>
</dbReference>
<accession>A0A087XKS6</accession>
<dbReference type="GO" id="GO:0042271">
    <property type="term" value="P:susceptibility to natural killer cell mediated cytotoxicity"/>
    <property type="evidence" value="ECO:0007669"/>
    <property type="project" value="TreeGrafter"/>
</dbReference>
<evidence type="ECO:0000256" key="6">
    <source>
        <dbReference type="ARBA" id="ARBA00023319"/>
    </source>
</evidence>
<dbReference type="SMART" id="SM00409">
    <property type="entry name" value="IG"/>
    <property type="match status" value="3"/>
</dbReference>
<dbReference type="AlphaFoldDB" id="A0A087XKS6"/>
<feature type="transmembrane region" description="Helical" evidence="7">
    <location>
        <begin position="366"/>
        <end position="386"/>
    </location>
</feature>
<dbReference type="EMBL" id="AYCK01005699">
    <property type="status" value="NOT_ANNOTATED_CDS"/>
    <property type="molecule type" value="Genomic_DNA"/>
</dbReference>
<dbReference type="InterPro" id="IPR036179">
    <property type="entry name" value="Ig-like_dom_sf"/>
</dbReference>
<name>A0A087XKS6_POEFO</name>
<dbReference type="EMBL" id="AYCK01005697">
    <property type="status" value="NOT_ANNOTATED_CDS"/>
    <property type="molecule type" value="Genomic_DNA"/>
</dbReference>
<reference evidence="11" key="1">
    <citation type="submission" date="2013-10" db="EMBL/GenBank/DDBJ databases">
        <authorList>
            <person name="Schartl M."/>
            <person name="Warren W."/>
        </authorList>
    </citation>
    <scope>NUCLEOTIDE SEQUENCE [LARGE SCALE GENOMIC DNA]</scope>
    <source>
        <strain evidence="11">female</strain>
    </source>
</reference>
<feature type="domain" description="Ig-like" evidence="9">
    <location>
        <begin position="229"/>
        <end position="315"/>
    </location>
</feature>
<keyword evidence="2 8" id="KW-0732">Signal</keyword>
<dbReference type="FunFam" id="2.60.40.10:FF:000013">
    <property type="entry name" value="cell adhesion molecule 1 isoform X1"/>
    <property type="match status" value="1"/>
</dbReference>
<keyword evidence="7" id="KW-1133">Transmembrane helix</keyword>
<dbReference type="InterPro" id="IPR013162">
    <property type="entry name" value="CD80_C2-set"/>
</dbReference>
<keyword evidence="3" id="KW-0677">Repeat</keyword>
<feature type="chain" id="PRO_5001833100" evidence="8">
    <location>
        <begin position="25"/>
        <end position="434"/>
    </location>
</feature>
<evidence type="ECO:0000256" key="4">
    <source>
        <dbReference type="ARBA" id="ARBA00023136"/>
    </source>
</evidence>
<protein>
    <submittedName>
        <fullName evidence="10">Cell adhesion molecule 1b</fullName>
    </submittedName>
</protein>
<keyword evidence="6" id="KW-0393">Immunoglobulin domain</keyword>
<evidence type="ECO:0000256" key="1">
    <source>
        <dbReference type="ARBA" id="ARBA00004167"/>
    </source>
</evidence>
<reference evidence="10" key="3">
    <citation type="submission" date="2025-09" db="UniProtKB">
        <authorList>
            <consortium name="Ensembl"/>
        </authorList>
    </citation>
    <scope>IDENTIFICATION</scope>
</reference>
<organism evidence="10 11">
    <name type="scientific">Poecilia formosa</name>
    <name type="common">Amazon molly</name>
    <name type="synonym">Limia formosa</name>
    <dbReference type="NCBI Taxonomy" id="48698"/>
    <lineage>
        <taxon>Eukaryota</taxon>
        <taxon>Metazoa</taxon>
        <taxon>Chordata</taxon>
        <taxon>Craniata</taxon>
        <taxon>Vertebrata</taxon>
        <taxon>Euteleostomi</taxon>
        <taxon>Actinopterygii</taxon>
        <taxon>Neopterygii</taxon>
        <taxon>Teleostei</taxon>
        <taxon>Neoteleostei</taxon>
        <taxon>Acanthomorphata</taxon>
        <taxon>Ovalentaria</taxon>
        <taxon>Atherinomorphae</taxon>
        <taxon>Cyprinodontiformes</taxon>
        <taxon>Poeciliidae</taxon>
        <taxon>Poeciliinae</taxon>
        <taxon>Poecilia</taxon>
    </lineage>
</organism>
<dbReference type="Ensembl" id="ENSPFOT00000006390.2">
    <property type="protein sequence ID" value="ENSPFOP00000006379.2"/>
    <property type="gene ID" value="ENSPFOG00000006217.2"/>
</dbReference>
<sequence length="434" mass="48284">RAYSELWALLRLLTWILYIMLVDSQNLATDNVSVIEGETATISCRVRNNDDSVIQLLNPNRQTIYFRDLRPLKDSRFQLVNFSDNELRVSLSNVSLSDEGRYVCQLYTDPPQEAYADITVLVPPGSPIIESREDVVSEGNETELTCISIGSKPAASIRWMKGEDDLTAETTVEETYDRMFTVTSRVRFSVTKEDDGVPVDCIVDHPAVKDLLAQRHLEVLSYINFRDKPEVKIVVTYPDGLTREGDNLDLTCIAEGKPQCPHQINWLRVDEDVPPHAVVTGSDLYIENLNKSYNGTYRCVASNAVGEAYDDYVLYVYDAPTTIPTPTTNPVNTQEPPTLSRYSLTPEAVCKDSRAGEGAPQKIDHAVIGGVVAVVMFAILCALIVLGRYFARHKAGTYFTHEAKGADDAADADTAIINAEGGHNNTDEKKEYYI</sequence>
<dbReference type="GO" id="GO:0005886">
    <property type="term" value="C:plasma membrane"/>
    <property type="evidence" value="ECO:0007669"/>
    <property type="project" value="TreeGrafter"/>
</dbReference>
<evidence type="ECO:0000256" key="8">
    <source>
        <dbReference type="SAM" id="SignalP"/>
    </source>
</evidence>
<dbReference type="Pfam" id="PF08205">
    <property type="entry name" value="C2-set_2"/>
    <property type="match status" value="1"/>
</dbReference>
<dbReference type="InterPro" id="IPR003598">
    <property type="entry name" value="Ig_sub2"/>
</dbReference>
<evidence type="ECO:0000313" key="11">
    <source>
        <dbReference type="Proteomes" id="UP000028760"/>
    </source>
</evidence>
<dbReference type="SMART" id="SM00408">
    <property type="entry name" value="IGc2"/>
    <property type="match status" value="3"/>
</dbReference>
<dbReference type="FunFam" id="2.60.40.10:FF:000184">
    <property type="entry name" value="cell adhesion molecule 1 isoform X2"/>
    <property type="match status" value="1"/>
</dbReference>
<keyword evidence="11" id="KW-1185">Reference proteome</keyword>
<evidence type="ECO:0000256" key="5">
    <source>
        <dbReference type="ARBA" id="ARBA00023157"/>
    </source>
</evidence>
<dbReference type="InterPro" id="IPR007110">
    <property type="entry name" value="Ig-like_dom"/>
</dbReference>
<dbReference type="GO" id="GO:0043005">
    <property type="term" value="C:neuron projection"/>
    <property type="evidence" value="ECO:0007669"/>
    <property type="project" value="TreeGrafter"/>
</dbReference>
<dbReference type="PROSITE" id="PS50835">
    <property type="entry name" value="IG_LIKE"/>
    <property type="match status" value="3"/>
</dbReference>
<evidence type="ECO:0000256" key="3">
    <source>
        <dbReference type="ARBA" id="ARBA00022737"/>
    </source>
</evidence>
<dbReference type="GO" id="GO:0008037">
    <property type="term" value="P:cell recognition"/>
    <property type="evidence" value="ECO:0007669"/>
    <property type="project" value="TreeGrafter"/>
</dbReference>
<dbReference type="EMBL" id="AYCK01005698">
    <property type="status" value="NOT_ANNOTATED_CDS"/>
    <property type="molecule type" value="Genomic_DNA"/>
</dbReference>
<feature type="domain" description="Ig-like" evidence="9">
    <location>
        <begin position="123"/>
        <end position="218"/>
    </location>
</feature>
<evidence type="ECO:0000256" key="2">
    <source>
        <dbReference type="ARBA" id="ARBA00022729"/>
    </source>
</evidence>
<dbReference type="InterPro" id="IPR013783">
    <property type="entry name" value="Ig-like_fold"/>
</dbReference>
<dbReference type="GeneTree" id="ENSGT00940000156093"/>
<dbReference type="GO" id="GO:0051606">
    <property type="term" value="P:detection of stimulus"/>
    <property type="evidence" value="ECO:0007669"/>
    <property type="project" value="TreeGrafter"/>
</dbReference>
<evidence type="ECO:0000259" key="9">
    <source>
        <dbReference type="PROSITE" id="PS50835"/>
    </source>
</evidence>
<evidence type="ECO:0000313" key="10">
    <source>
        <dbReference type="Ensembl" id="ENSPFOP00000006379.2"/>
    </source>
</evidence>
<keyword evidence="7" id="KW-0812">Transmembrane</keyword>
<dbReference type="eggNOG" id="ENOG502R1KU">
    <property type="taxonomic scope" value="Eukaryota"/>
</dbReference>
<dbReference type="SUPFAM" id="SSF48726">
    <property type="entry name" value="Immunoglobulin"/>
    <property type="match status" value="3"/>
</dbReference>
<comment type="subcellular location">
    <subcellularLocation>
        <location evidence="1">Membrane</location>
        <topology evidence="1">Single-pass membrane protein</topology>
    </subcellularLocation>
</comment>
<dbReference type="GO" id="GO:0007156">
    <property type="term" value="P:homophilic cell adhesion via plasma membrane adhesion molecules"/>
    <property type="evidence" value="ECO:0007669"/>
    <property type="project" value="TreeGrafter"/>
</dbReference>
<dbReference type="STRING" id="48698.ENSPFOP00000006379"/>
<dbReference type="GO" id="GO:0005102">
    <property type="term" value="F:signaling receptor binding"/>
    <property type="evidence" value="ECO:0007669"/>
    <property type="project" value="TreeGrafter"/>
</dbReference>
<dbReference type="EMBL" id="AYCK01005696">
    <property type="status" value="NOT_ANNOTATED_CDS"/>
    <property type="molecule type" value="Genomic_DNA"/>
</dbReference>
<dbReference type="PANTHER" id="PTHR45889">
    <property type="entry name" value="IG-LIKE DOMAIN-CONTAINING PROTEIN"/>
    <property type="match status" value="1"/>
</dbReference>
<keyword evidence="5" id="KW-1015">Disulfide bond</keyword>
<feature type="domain" description="Ig-like" evidence="9">
    <location>
        <begin position="36"/>
        <end position="119"/>
    </location>
</feature>
<dbReference type="Pfam" id="PF13927">
    <property type="entry name" value="Ig_3"/>
    <property type="match status" value="2"/>
</dbReference>
<evidence type="ECO:0000256" key="7">
    <source>
        <dbReference type="SAM" id="Phobius"/>
    </source>
</evidence>
<dbReference type="Gene3D" id="2.60.40.10">
    <property type="entry name" value="Immunoglobulins"/>
    <property type="match status" value="3"/>
</dbReference>
<dbReference type="PANTHER" id="PTHR45889:SF2">
    <property type="entry name" value="CELL ADHESION MOLECULE 1"/>
    <property type="match status" value="1"/>
</dbReference>